<dbReference type="AlphaFoldDB" id="A0A2U1B2C8"/>
<dbReference type="EMBL" id="QEKH01000010">
    <property type="protein sequence ID" value="PVY42771.1"/>
    <property type="molecule type" value="Genomic_DNA"/>
</dbReference>
<dbReference type="GO" id="GO:0016853">
    <property type="term" value="F:isomerase activity"/>
    <property type="evidence" value="ECO:0007669"/>
    <property type="project" value="UniProtKB-KW"/>
</dbReference>
<accession>A0A2U1B2C8</accession>
<dbReference type="Pfam" id="PF01261">
    <property type="entry name" value="AP_endonuc_2"/>
    <property type="match status" value="1"/>
</dbReference>
<dbReference type="SUPFAM" id="SSF51658">
    <property type="entry name" value="Xylose isomerase-like"/>
    <property type="match status" value="1"/>
</dbReference>
<dbReference type="InterPro" id="IPR036237">
    <property type="entry name" value="Xyl_isomerase-like_sf"/>
</dbReference>
<dbReference type="InterPro" id="IPR013022">
    <property type="entry name" value="Xyl_isomerase-like_TIM-brl"/>
</dbReference>
<dbReference type="Gene3D" id="3.20.20.150">
    <property type="entry name" value="Divalent-metal-dependent TIM barrel enzymes"/>
    <property type="match status" value="1"/>
</dbReference>
<feature type="domain" description="Xylose isomerase-like TIM barrel" evidence="1">
    <location>
        <begin position="96"/>
        <end position="222"/>
    </location>
</feature>
<reference evidence="2 3" key="1">
    <citation type="submission" date="2018-04" db="EMBL/GenBank/DDBJ databases">
        <title>Genomic Encyclopedia of Type Strains, Phase IV (KMG-IV): sequencing the most valuable type-strain genomes for metagenomic binning, comparative biology and taxonomic classification.</title>
        <authorList>
            <person name="Goeker M."/>
        </authorList>
    </citation>
    <scope>NUCLEOTIDE SEQUENCE [LARGE SCALE GENOMIC DNA]</scope>
    <source>
        <strain evidence="2 3">DSM 14823</strain>
    </source>
</reference>
<organism evidence="2 3">
    <name type="scientific">Victivallis vadensis</name>
    <dbReference type="NCBI Taxonomy" id="172901"/>
    <lineage>
        <taxon>Bacteria</taxon>
        <taxon>Pseudomonadati</taxon>
        <taxon>Lentisphaerota</taxon>
        <taxon>Lentisphaeria</taxon>
        <taxon>Victivallales</taxon>
        <taxon>Victivallaceae</taxon>
        <taxon>Victivallis</taxon>
    </lineage>
</organism>
<name>A0A2U1B2C8_9BACT</name>
<dbReference type="InterPro" id="IPR050312">
    <property type="entry name" value="IolE/XylAMocC-like"/>
</dbReference>
<sequence>MINSTLGIQSWCFRGLKGTPEIIAALNACGVDRLEACGIHIDLDRPAESLKLYRDAGITISSFGVNFFGPDEAANRKVFEFAALAGFPAISADLNYDSLDLVEKLCAEYGKKVAIHNHGRRHALGTVRELEALFNRSSANVGLCLDTGWMLDSGEDPLAVAKKFRDRLYGVHIKDFVFDRAGNAEDVISGTGVLALDGFAHYLADSKFDGYLTLEYEGEPENPVPNLQACVKNINAAFAR</sequence>
<dbReference type="OrthoDB" id="104997at2"/>
<gene>
    <name evidence="2" type="ORF">C8D82_11080</name>
</gene>
<comment type="caution">
    <text evidence="2">The sequence shown here is derived from an EMBL/GenBank/DDBJ whole genome shotgun (WGS) entry which is preliminary data.</text>
</comment>
<protein>
    <submittedName>
        <fullName evidence="2">Sugar phosphate isomerase/epimerase</fullName>
    </submittedName>
</protein>
<evidence type="ECO:0000259" key="1">
    <source>
        <dbReference type="Pfam" id="PF01261"/>
    </source>
</evidence>
<keyword evidence="2" id="KW-0413">Isomerase</keyword>
<keyword evidence="3" id="KW-1185">Reference proteome</keyword>
<dbReference type="Proteomes" id="UP000245959">
    <property type="component" value="Unassembled WGS sequence"/>
</dbReference>
<dbReference type="GeneID" id="78294995"/>
<proteinExistence type="predicted"/>
<evidence type="ECO:0000313" key="3">
    <source>
        <dbReference type="Proteomes" id="UP000245959"/>
    </source>
</evidence>
<dbReference type="RefSeq" id="WP_116883683.1">
    <property type="nucleotide sequence ID" value="NZ_CABMMC010000018.1"/>
</dbReference>
<evidence type="ECO:0000313" key="2">
    <source>
        <dbReference type="EMBL" id="PVY42771.1"/>
    </source>
</evidence>
<dbReference type="PANTHER" id="PTHR12110:SF41">
    <property type="entry name" value="INOSOSE DEHYDRATASE"/>
    <property type="match status" value="1"/>
</dbReference>
<dbReference type="PANTHER" id="PTHR12110">
    <property type="entry name" value="HYDROXYPYRUVATE ISOMERASE"/>
    <property type="match status" value="1"/>
</dbReference>